<evidence type="ECO:0000259" key="5">
    <source>
        <dbReference type="SMART" id="SM00829"/>
    </source>
</evidence>
<evidence type="ECO:0000256" key="4">
    <source>
        <dbReference type="ARBA" id="ARBA00070796"/>
    </source>
</evidence>
<gene>
    <name evidence="6" type="ORF">BC936DRAFT_148377</name>
</gene>
<dbReference type="PANTHER" id="PTHR48106">
    <property type="entry name" value="QUINONE OXIDOREDUCTASE PIG3-RELATED"/>
    <property type="match status" value="1"/>
</dbReference>
<comment type="caution">
    <text evidence="6">The sequence shown here is derived from an EMBL/GenBank/DDBJ whole genome shotgun (WGS) entry which is preliminary data.</text>
</comment>
<dbReference type="FunFam" id="3.40.50.720:FF:000053">
    <property type="entry name" value="Quinone oxidoreductase 1"/>
    <property type="match status" value="1"/>
</dbReference>
<dbReference type="EMBL" id="RBNI01007531">
    <property type="protein sequence ID" value="RUP45281.1"/>
    <property type="molecule type" value="Genomic_DNA"/>
</dbReference>
<dbReference type="GO" id="GO:0070402">
    <property type="term" value="F:NADPH binding"/>
    <property type="evidence" value="ECO:0007669"/>
    <property type="project" value="TreeGrafter"/>
</dbReference>
<proteinExistence type="predicted"/>
<dbReference type="InterPro" id="IPR047618">
    <property type="entry name" value="QOR-like"/>
</dbReference>
<accession>A0A433D388</accession>
<dbReference type="GO" id="GO:0003960">
    <property type="term" value="F:quinone reductase (NADPH) activity"/>
    <property type="evidence" value="ECO:0007669"/>
    <property type="project" value="InterPro"/>
</dbReference>
<dbReference type="PANTHER" id="PTHR48106:SF13">
    <property type="entry name" value="QUINONE OXIDOREDUCTASE-RELATED"/>
    <property type="match status" value="1"/>
</dbReference>
<keyword evidence="1" id="KW-0521">NADP</keyword>
<evidence type="ECO:0000256" key="3">
    <source>
        <dbReference type="ARBA" id="ARBA00043088"/>
    </source>
</evidence>
<evidence type="ECO:0000256" key="1">
    <source>
        <dbReference type="ARBA" id="ARBA00022857"/>
    </source>
</evidence>
<evidence type="ECO:0000313" key="6">
    <source>
        <dbReference type="EMBL" id="RUP45281.1"/>
    </source>
</evidence>
<dbReference type="Gene3D" id="3.90.180.10">
    <property type="entry name" value="Medium-chain alcohol dehydrogenases, catalytic domain"/>
    <property type="match status" value="1"/>
</dbReference>
<dbReference type="InterPro" id="IPR011032">
    <property type="entry name" value="GroES-like_sf"/>
</dbReference>
<dbReference type="CDD" id="cd05286">
    <property type="entry name" value="QOR2"/>
    <property type="match status" value="1"/>
</dbReference>
<evidence type="ECO:0000313" key="7">
    <source>
        <dbReference type="Proteomes" id="UP000268093"/>
    </source>
</evidence>
<dbReference type="Gene3D" id="3.40.50.720">
    <property type="entry name" value="NAD(P)-binding Rossmann-like Domain"/>
    <property type="match status" value="1"/>
</dbReference>
<dbReference type="SMART" id="SM00829">
    <property type="entry name" value="PKS_ER"/>
    <property type="match status" value="1"/>
</dbReference>
<keyword evidence="2" id="KW-0560">Oxidoreductase</keyword>
<dbReference type="SUPFAM" id="SSF51735">
    <property type="entry name" value="NAD(P)-binding Rossmann-fold domains"/>
    <property type="match status" value="1"/>
</dbReference>
<dbReference type="SUPFAM" id="SSF50129">
    <property type="entry name" value="GroES-like"/>
    <property type="match status" value="1"/>
</dbReference>
<name>A0A433D388_9FUNG</name>
<reference evidence="6 7" key="1">
    <citation type="journal article" date="2018" name="New Phytol.">
        <title>Phylogenomics of Endogonaceae and evolution of mycorrhizas within Mucoromycota.</title>
        <authorList>
            <person name="Chang Y."/>
            <person name="Desiro A."/>
            <person name="Na H."/>
            <person name="Sandor L."/>
            <person name="Lipzen A."/>
            <person name="Clum A."/>
            <person name="Barry K."/>
            <person name="Grigoriev I.V."/>
            <person name="Martin F.M."/>
            <person name="Stajich J.E."/>
            <person name="Smith M.E."/>
            <person name="Bonito G."/>
            <person name="Spatafora J.W."/>
        </authorList>
    </citation>
    <scope>NUCLEOTIDE SEQUENCE [LARGE SCALE GENOMIC DNA]</scope>
    <source>
        <strain evidence="6 7">GMNB39</strain>
    </source>
</reference>
<protein>
    <recommendedName>
        <fullName evidence="4">Probable quinone oxidoreductase</fullName>
    </recommendedName>
    <alternativeName>
        <fullName evidence="3">NADPH:quinone reductase</fullName>
    </alternativeName>
</protein>
<sequence>MPAPRICTTSMFANRLTSSRLRLISTHLRKMSTMEAIVVEKQGGLDALLLKKWPRPEVIENTIVVKNHSIGVTCINYIDTYHRSGVYTLATPFIPGREGAGEVVQVGPGVTDFKVGDRVAYLSTASYAEYTRVSLEHVAKIPTHVSYETAAAAVLQGLTAWTMVRDGYPVKAGDYVLVHAAAGGVGLLLCQMCAHLGAHVIGTVSTDAKAELARGNGAKYVINYSHENVALRVSEITGGLGCHAVLDGVGASTWETSLAAVRRLGTVISFGNASGVVPPISLLTLSQKNIKLMRPTLFQYIVTPEEFNKWWGELFGLLEQKKLKVKVHKIYKLEDVRSAHEDLEGRKTTGKLLLKL</sequence>
<dbReference type="OrthoDB" id="48317at2759"/>
<dbReference type="AlphaFoldDB" id="A0A433D388"/>
<organism evidence="6 7">
    <name type="scientific">Jimgerdemannia flammicorona</name>
    <dbReference type="NCBI Taxonomy" id="994334"/>
    <lineage>
        <taxon>Eukaryota</taxon>
        <taxon>Fungi</taxon>
        <taxon>Fungi incertae sedis</taxon>
        <taxon>Mucoromycota</taxon>
        <taxon>Mucoromycotina</taxon>
        <taxon>Endogonomycetes</taxon>
        <taxon>Endogonales</taxon>
        <taxon>Endogonaceae</taxon>
        <taxon>Jimgerdemannia</taxon>
    </lineage>
</organism>
<dbReference type="GO" id="GO:0035925">
    <property type="term" value="F:mRNA 3'-UTR AU-rich region binding"/>
    <property type="evidence" value="ECO:0007669"/>
    <property type="project" value="TreeGrafter"/>
</dbReference>
<evidence type="ECO:0000256" key="2">
    <source>
        <dbReference type="ARBA" id="ARBA00023002"/>
    </source>
</evidence>
<dbReference type="InterPro" id="IPR013149">
    <property type="entry name" value="ADH-like_C"/>
</dbReference>
<dbReference type="Pfam" id="PF00107">
    <property type="entry name" value="ADH_zinc_N"/>
    <property type="match status" value="1"/>
</dbReference>
<dbReference type="Pfam" id="PF08240">
    <property type="entry name" value="ADH_N"/>
    <property type="match status" value="1"/>
</dbReference>
<feature type="domain" description="Enoyl reductase (ER)" evidence="5">
    <location>
        <begin position="43"/>
        <end position="354"/>
    </location>
</feature>
<dbReference type="InterPro" id="IPR036291">
    <property type="entry name" value="NAD(P)-bd_dom_sf"/>
</dbReference>
<dbReference type="InterPro" id="IPR013154">
    <property type="entry name" value="ADH-like_N"/>
</dbReference>
<keyword evidence="7" id="KW-1185">Reference proteome</keyword>
<dbReference type="GO" id="GO:0005829">
    <property type="term" value="C:cytosol"/>
    <property type="evidence" value="ECO:0007669"/>
    <property type="project" value="TreeGrafter"/>
</dbReference>
<dbReference type="InterPro" id="IPR020843">
    <property type="entry name" value="ER"/>
</dbReference>
<dbReference type="Proteomes" id="UP000268093">
    <property type="component" value="Unassembled WGS sequence"/>
</dbReference>